<evidence type="ECO:0000256" key="3">
    <source>
        <dbReference type="ARBA" id="ARBA00009184"/>
    </source>
</evidence>
<dbReference type="SFLD" id="SFLDG01136">
    <property type="entry name" value="C1.6:_Phosphoserine_Phosphatas"/>
    <property type="match status" value="1"/>
</dbReference>
<dbReference type="Pfam" id="PF00702">
    <property type="entry name" value="Hydrolase"/>
    <property type="match status" value="1"/>
</dbReference>
<reference evidence="13 14" key="1">
    <citation type="submission" date="2014-09" db="EMBL/GenBank/DDBJ databases">
        <authorList>
            <person name="Ellenberger Sabrina"/>
        </authorList>
    </citation>
    <scope>NUCLEOTIDE SEQUENCE [LARGE SCALE GENOMIC DNA]</scope>
    <source>
        <strain evidence="13 14">CBS 412.66</strain>
    </source>
</reference>
<dbReference type="SUPFAM" id="SSF56784">
    <property type="entry name" value="HAD-like"/>
    <property type="match status" value="1"/>
</dbReference>
<dbReference type="EC" id="3.1.3.3" evidence="4"/>
<dbReference type="SFLD" id="SFLDS00003">
    <property type="entry name" value="Haloacid_Dehalogenase"/>
    <property type="match status" value="1"/>
</dbReference>
<keyword evidence="6" id="KW-0479">Metal-binding</keyword>
<dbReference type="InterPro" id="IPR050582">
    <property type="entry name" value="HAD-like_SerB"/>
</dbReference>
<dbReference type="InterPro" id="IPR023214">
    <property type="entry name" value="HAD_sf"/>
</dbReference>
<keyword evidence="5" id="KW-0028">Amino-acid biosynthesis</keyword>
<evidence type="ECO:0000256" key="6">
    <source>
        <dbReference type="ARBA" id="ARBA00022723"/>
    </source>
</evidence>
<accession>A0A0B7NW40</accession>
<dbReference type="PROSITE" id="PS51382">
    <property type="entry name" value="SPX"/>
    <property type="match status" value="1"/>
</dbReference>
<dbReference type="InterPro" id="IPR004331">
    <property type="entry name" value="SPX_dom"/>
</dbReference>
<evidence type="ECO:0000256" key="5">
    <source>
        <dbReference type="ARBA" id="ARBA00022605"/>
    </source>
</evidence>
<dbReference type="Gene3D" id="3.30.70.260">
    <property type="match status" value="1"/>
</dbReference>
<dbReference type="STRING" id="35722.A0A0B7NW40"/>
<gene>
    <name evidence="13" type="primary">PARPA_13813.1 scaffold 47024</name>
</gene>
<dbReference type="Pfam" id="PF13740">
    <property type="entry name" value="ACT_6"/>
    <property type="match status" value="1"/>
</dbReference>
<dbReference type="Gene3D" id="3.40.50.1000">
    <property type="entry name" value="HAD superfamily/HAD-like"/>
    <property type="match status" value="1"/>
</dbReference>
<keyword evidence="14" id="KW-1185">Reference proteome</keyword>
<dbReference type="EMBL" id="LN734024">
    <property type="protein sequence ID" value="CEP19498.1"/>
    <property type="molecule type" value="Genomic_DNA"/>
</dbReference>
<dbReference type="OrthoDB" id="27226at2759"/>
<dbReference type="SFLD" id="SFLDG01137">
    <property type="entry name" value="C1.6.1:_Phosphoserine_Phosphat"/>
    <property type="match status" value="1"/>
</dbReference>
<proteinExistence type="inferred from homology"/>
<dbReference type="NCBIfam" id="TIGR01488">
    <property type="entry name" value="HAD-SF-IB"/>
    <property type="match status" value="1"/>
</dbReference>
<dbReference type="CDD" id="cd14447">
    <property type="entry name" value="SPX"/>
    <property type="match status" value="1"/>
</dbReference>
<dbReference type="AlphaFoldDB" id="A0A0B7NW40"/>
<comment type="similarity">
    <text evidence="3">Belongs to the HAD-like hydrolase superfamily. SerB family.</text>
</comment>
<evidence type="ECO:0000256" key="7">
    <source>
        <dbReference type="ARBA" id="ARBA00022801"/>
    </source>
</evidence>
<evidence type="ECO:0000256" key="2">
    <source>
        <dbReference type="ARBA" id="ARBA00005135"/>
    </source>
</evidence>
<feature type="active site" description="Nucleophile" evidence="11">
    <location>
        <position position="439"/>
    </location>
</feature>
<dbReference type="InterPro" id="IPR004469">
    <property type="entry name" value="PSP"/>
</dbReference>
<evidence type="ECO:0000256" key="11">
    <source>
        <dbReference type="PIRSR" id="PIRSR604469-1"/>
    </source>
</evidence>
<evidence type="ECO:0000256" key="4">
    <source>
        <dbReference type="ARBA" id="ARBA00012640"/>
    </source>
</evidence>
<dbReference type="GO" id="GO:0005737">
    <property type="term" value="C:cytoplasm"/>
    <property type="evidence" value="ECO:0007669"/>
    <property type="project" value="TreeGrafter"/>
</dbReference>
<evidence type="ECO:0000256" key="1">
    <source>
        <dbReference type="ARBA" id="ARBA00001946"/>
    </source>
</evidence>
<dbReference type="PANTHER" id="PTHR43344:SF2">
    <property type="entry name" value="PHOSPHOSERINE PHOSPHATASE"/>
    <property type="match status" value="1"/>
</dbReference>
<dbReference type="SFLD" id="SFLDF00029">
    <property type="entry name" value="phosphoserine_phosphatase"/>
    <property type="match status" value="1"/>
</dbReference>
<dbReference type="Proteomes" id="UP000054107">
    <property type="component" value="Unassembled WGS sequence"/>
</dbReference>
<evidence type="ECO:0000313" key="14">
    <source>
        <dbReference type="Proteomes" id="UP000054107"/>
    </source>
</evidence>
<dbReference type="UniPathway" id="UPA00135">
    <property type="reaction ID" value="UER00198"/>
</dbReference>
<feature type="active site" description="Proton donor" evidence="11">
    <location>
        <position position="441"/>
    </location>
</feature>
<keyword evidence="8" id="KW-0460">Magnesium</keyword>
<organism evidence="13 14">
    <name type="scientific">Parasitella parasitica</name>
    <dbReference type="NCBI Taxonomy" id="35722"/>
    <lineage>
        <taxon>Eukaryota</taxon>
        <taxon>Fungi</taxon>
        <taxon>Fungi incertae sedis</taxon>
        <taxon>Mucoromycota</taxon>
        <taxon>Mucoromycotina</taxon>
        <taxon>Mucoromycetes</taxon>
        <taxon>Mucorales</taxon>
        <taxon>Mucorineae</taxon>
        <taxon>Mucoraceae</taxon>
        <taxon>Parasitella</taxon>
    </lineage>
</organism>
<sequence length="654" mass="72657">MKKLGIIHLSPPAHDNIMKFGNYLEERKAQLPAEYAENCIDYNSLKSFLKSDVYSHSIKLENSQKLQPFAQLVSERLGQLQKCEVAFIEKLDAQVARATEFFEKQTQSLTSSATNESTNETAMDLLKKIITLERFVFLNYTGIAKILKKNDRHSGLSLSEPYLQRVAALPLVKAEALTQLKRSAMSKLNNQTPDSKPSPIMVRSRSSQVNPSSALPPTFVGPNQKVLVSLSGPHGTDIVGAVLDCLARHPCDIDDFMLSRLYHNVTFGVLITLQSDNVAVFRDLAEAAQKWDATLTYDIPDSQATEPLIREQKEKIKKEKRTSATSTPVYIPPSLEEAPYSERIKYAATILNQNGLNSTFLSEWTHLLLKHRISVEKMIRLNRDNDKLSCADLRLSVPRGIDMSALRTELIGLSTSHGTDIAFQRDDVYRKNKRLVVFDMDSTLIYQEVIDEIARYAGVVDQVSAITEAAMNGEIDFKESLRRRVALLNGTSVGVLENVKQILTFTEGARFLCRALKKLGFKLAVISGGFMPLALYVKAELGLDYAFANQLEVSSDGLTLTGKTIGPIVDGIRKAELLDVIAQAEGLSLKQVIAVGDGANDLWMLNKASLGIAFNAKPRVQEQARARINQKSLKYVLTLLGYSEQDMEELGANN</sequence>
<dbReference type="GO" id="GO:0006564">
    <property type="term" value="P:L-serine biosynthetic process"/>
    <property type="evidence" value="ECO:0007669"/>
    <property type="project" value="UniProtKB-KW"/>
</dbReference>
<dbReference type="PANTHER" id="PTHR43344">
    <property type="entry name" value="PHOSPHOSERINE PHOSPHATASE"/>
    <property type="match status" value="1"/>
</dbReference>
<dbReference type="InterPro" id="IPR036412">
    <property type="entry name" value="HAD-like_sf"/>
</dbReference>
<comment type="pathway">
    <text evidence="2">Amino-acid biosynthesis; L-serine biosynthesis; L-serine from 3-phospho-D-glycerate: step 3/3.</text>
</comment>
<keyword evidence="9" id="KW-0718">Serine biosynthesis</keyword>
<dbReference type="CDD" id="cd07500">
    <property type="entry name" value="HAD_PSP"/>
    <property type="match status" value="1"/>
</dbReference>
<evidence type="ECO:0000259" key="12">
    <source>
        <dbReference type="PROSITE" id="PS51382"/>
    </source>
</evidence>
<comment type="cofactor">
    <cofactor evidence="1">
        <name>Mg(2+)</name>
        <dbReference type="ChEBI" id="CHEBI:18420"/>
    </cofactor>
</comment>
<feature type="domain" description="SPX" evidence="12">
    <location>
        <begin position="18"/>
        <end position="164"/>
    </location>
</feature>
<dbReference type="GO" id="GO:0036424">
    <property type="term" value="F:L-phosphoserine phosphatase activity"/>
    <property type="evidence" value="ECO:0007669"/>
    <property type="project" value="InterPro"/>
</dbReference>
<protein>
    <recommendedName>
        <fullName evidence="4">phosphoserine phosphatase</fullName>
        <ecNumber evidence="4">3.1.3.3</ecNumber>
    </recommendedName>
    <alternativeName>
        <fullName evidence="10">O-phosphoserine phosphohydrolase</fullName>
    </alternativeName>
</protein>
<dbReference type="NCBIfam" id="TIGR00338">
    <property type="entry name" value="serB"/>
    <property type="match status" value="1"/>
</dbReference>
<evidence type="ECO:0000313" key="13">
    <source>
        <dbReference type="EMBL" id="CEP19498.1"/>
    </source>
</evidence>
<keyword evidence="7" id="KW-0378">Hydrolase</keyword>
<evidence type="ECO:0000256" key="9">
    <source>
        <dbReference type="ARBA" id="ARBA00023299"/>
    </source>
</evidence>
<name>A0A0B7NW40_9FUNG</name>
<evidence type="ECO:0000256" key="10">
    <source>
        <dbReference type="ARBA" id="ARBA00031693"/>
    </source>
</evidence>
<dbReference type="GO" id="GO:0000287">
    <property type="term" value="F:magnesium ion binding"/>
    <property type="evidence" value="ECO:0007669"/>
    <property type="project" value="TreeGrafter"/>
</dbReference>
<evidence type="ECO:0000256" key="8">
    <source>
        <dbReference type="ARBA" id="ARBA00022842"/>
    </source>
</evidence>